<dbReference type="Proteomes" id="UP000609651">
    <property type="component" value="Unassembled WGS sequence"/>
</dbReference>
<feature type="domain" description="FAD-binding" evidence="1">
    <location>
        <begin position="90"/>
        <end position="146"/>
    </location>
</feature>
<evidence type="ECO:0000313" key="2">
    <source>
        <dbReference type="EMBL" id="NNJ25115.1"/>
    </source>
</evidence>
<dbReference type="Pfam" id="PF01494">
    <property type="entry name" value="FAD_binding_3"/>
    <property type="match status" value="1"/>
</dbReference>
<dbReference type="PANTHER" id="PTHR42685">
    <property type="entry name" value="GERANYLGERANYL DIPHOSPHATE REDUCTASE"/>
    <property type="match status" value="1"/>
</dbReference>
<dbReference type="PANTHER" id="PTHR42685:SF22">
    <property type="entry name" value="CONDITIONED MEDIUM FACTOR RECEPTOR 1"/>
    <property type="match status" value="1"/>
</dbReference>
<dbReference type="SUPFAM" id="SSF51905">
    <property type="entry name" value="FAD/NAD(P)-binding domain"/>
    <property type="match status" value="1"/>
</dbReference>
<protein>
    <recommendedName>
        <fullName evidence="1">FAD-binding domain-containing protein</fullName>
    </recommendedName>
</protein>
<dbReference type="EMBL" id="WTPX01000026">
    <property type="protein sequence ID" value="NNJ25115.1"/>
    <property type="molecule type" value="Genomic_DNA"/>
</dbReference>
<evidence type="ECO:0000313" key="3">
    <source>
        <dbReference type="Proteomes" id="UP000609651"/>
    </source>
</evidence>
<organism evidence="2 3">
    <name type="scientific">Alienimonas chondri</name>
    <dbReference type="NCBI Taxonomy" id="2681879"/>
    <lineage>
        <taxon>Bacteria</taxon>
        <taxon>Pseudomonadati</taxon>
        <taxon>Planctomycetota</taxon>
        <taxon>Planctomycetia</taxon>
        <taxon>Planctomycetales</taxon>
        <taxon>Planctomycetaceae</taxon>
        <taxon>Alienimonas</taxon>
    </lineage>
</organism>
<keyword evidence="3" id="KW-1185">Reference proteome</keyword>
<name>A0ABX1VC82_9PLAN</name>
<sequence length="189" mass="19112">MGAGAELAPGAFDADFFDPGTIHMAVAGGGYVGATITEGGELNLAGAYDLSFLKSRGGPGAASAAIFAAAGFPVSDTMATAAWAGTPPLTRTAADVADDGVFLIGDAAGYVEPFTGEGMGWAVASARAAADPVEAFLKGDPTAEEQWRTAYQRRVGRRKGWCRAVAVATRAALNRAPILAGPLVRHLAG</sequence>
<dbReference type="InterPro" id="IPR002938">
    <property type="entry name" value="FAD-bd"/>
</dbReference>
<accession>A0ABX1VC82</accession>
<evidence type="ECO:0000259" key="1">
    <source>
        <dbReference type="Pfam" id="PF01494"/>
    </source>
</evidence>
<reference evidence="2 3" key="1">
    <citation type="journal article" date="2020" name="Syst. Appl. Microbiol.">
        <title>Alienimonas chondri sp. nov., a novel planctomycete isolated from the biofilm of the red alga Chondrus crispus.</title>
        <authorList>
            <person name="Vitorino I."/>
            <person name="Albuquerque L."/>
            <person name="Wiegand S."/>
            <person name="Kallscheuer N."/>
            <person name="da Costa M.S."/>
            <person name="Lobo-da-Cunha A."/>
            <person name="Jogler C."/>
            <person name="Lage O.M."/>
        </authorList>
    </citation>
    <scope>NUCLEOTIDE SEQUENCE [LARGE SCALE GENOMIC DNA]</scope>
    <source>
        <strain evidence="2 3">LzC2</strain>
    </source>
</reference>
<dbReference type="InterPro" id="IPR050407">
    <property type="entry name" value="Geranylgeranyl_reductase"/>
</dbReference>
<dbReference type="Gene3D" id="3.50.50.60">
    <property type="entry name" value="FAD/NAD(P)-binding domain"/>
    <property type="match status" value="1"/>
</dbReference>
<proteinExistence type="predicted"/>
<dbReference type="InterPro" id="IPR036188">
    <property type="entry name" value="FAD/NAD-bd_sf"/>
</dbReference>
<gene>
    <name evidence="2" type="ORF">LzC2_11780</name>
</gene>
<comment type="caution">
    <text evidence="2">The sequence shown here is derived from an EMBL/GenBank/DDBJ whole genome shotgun (WGS) entry which is preliminary data.</text>
</comment>